<gene>
    <name evidence="2" type="ORF">DMC30DRAFT_348481</name>
</gene>
<name>A0A5C5G2X4_9BASI</name>
<dbReference type="Proteomes" id="UP000311382">
    <property type="component" value="Unassembled WGS sequence"/>
</dbReference>
<feature type="region of interest" description="Disordered" evidence="1">
    <location>
        <begin position="735"/>
        <end position="771"/>
    </location>
</feature>
<keyword evidence="3" id="KW-1185">Reference proteome</keyword>
<evidence type="ECO:0000313" key="2">
    <source>
        <dbReference type="EMBL" id="TNY22694.1"/>
    </source>
</evidence>
<evidence type="ECO:0008006" key="4">
    <source>
        <dbReference type="Google" id="ProtNLM"/>
    </source>
</evidence>
<proteinExistence type="predicted"/>
<comment type="caution">
    <text evidence="2">The sequence shown here is derived from an EMBL/GenBank/DDBJ whole genome shotgun (WGS) entry which is preliminary data.</text>
</comment>
<feature type="compositionally biased region" description="Basic and acidic residues" evidence="1">
    <location>
        <begin position="760"/>
        <end position="771"/>
    </location>
</feature>
<evidence type="ECO:0000313" key="3">
    <source>
        <dbReference type="Proteomes" id="UP000311382"/>
    </source>
</evidence>
<dbReference type="InterPro" id="IPR055334">
    <property type="entry name" value="PEX8-like"/>
</dbReference>
<sequence>MATTDPTLVLQDLLSPPSPAVPPATLAQLVALHLGSVPLTSPHLPLIALLVQYSLQSPALWGAVDPAHAWDRHRLAYDAARQGVLLRLDSLARPPSGQQGASGWSTRRAVHTFLREVYAGLWADPTSTSPGDGGVDPLVRLTLASGVLAALQEWKRRKEKLWVGGASGLERAEKETGRAWTESNDARRAVPRAAELEGFPAWLAAQTVPFVRAEELAADWNAPALLACLTDAFSSVFDRGYAFANPPLATDLSQTADGLDWAVPSPSHTYLSSLVQRTLFVSLGPLSRALGRSLEATALASRSRSTSTAAAQSALSAIHDLSSALLAVASTLSRDWARAPWSDHTSEESLTPATRTHGTAPWTLLKSLLFAQTLVYSSLLDVVSSTPGSSPDTPPTGLQRQLASTAVQALARTYFVALQFGQGGFEAWRAVLAGLVESTTAVAVSPAEALVRSLEPARAGPHKRAVERAEATFWLNTAEQVMRALGDEYVERVVLKGCRPYLDDAAFRDSFEAAHSVVLAVFSTGKRCVCDVAPWYIDLLLRIYPSLLSPTQLRVGYATTVAAVTAAGDDALAWWCVEELLARIDALPVSTPQATPAPSASAIPLRDLSEDVPGAPPTPIAAVPSAAPAPAPEDDAAVTPREQRVLSSLPRGAHLLVLVSLLPSLSLSLLSLALSALEARVRLEPPPPGPSPGSDGRAALVEECFAVLGTGMDAAKRAEGVRWWLERGRDLLVGGPIQEEEEAKEDVKVGLEGQVEQDGGEERPAGLDAKL</sequence>
<dbReference type="OrthoDB" id="2357318at2759"/>
<reference evidence="2 3" key="1">
    <citation type="submission" date="2019-03" db="EMBL/GenBank/DDBJ databases">
        <title>Rhodosporidium diobovatum UCD-FST 08-225 genome sequencing, assembly, and annotation.</title>
        <authorList>
            <person name="Fakankun I.U."/>
            <person name="Fristensky B."/>
            <person name="Levin D.B."/>
        </authorList>
    </citation>
    <scope>NUCLEOTIDE SEQUENCE [LARGE SCALE GENOMIC DNA]</scope>
    <source>
        <strain evidence="2 3">UCD-FST 08-225</strain>
    </source>
</reference>
<evidence type="ECO:0000256" key="1">
    <source>
        <dbReference type="SAM" id="MobiDB-lite"/>
    </source>
</evidence>
<accession>A0A5C5G2X4</accession>
<dbReference type="EMBL" id="SOZI01000021">
    <property type="protein sequence ID" value="TNY22694.1"/>
    <property type="molecule type" value="Genomic_DNA"/>
</dbReference>
<protein>
    <recommendedName>
        <fullName evidence="4">Peroxisomal membrane protein</fullName>
    </recommendedName>
</protein>
<dbReference type="PANTHER" id="PTHR39214">
    <property type="entry name" value="MICROBODY (PEROXISOME) BIOGENESIS PROTEIN PEROXIN 8 (EUROFUNG)"/>
    <property type="match status" value="1"/>
</dbReference>
<dbReference type="PANTHER" id="PTHR39214:SF1">
    <property type="entry name" value="MICROBODY (PEROXISOME) BIOGENESIS PROTEIN PEROXIN 8 (EUROFUNG)"/>
    <property type="match status" value="1"/>
</dbReference>
<dbReference type="AlphaFoldDB" id="A0A5C5G2X4"/>
<organism evidence="2 3">
    <name type="scientific">Rhodotorula diobovata</name>
    <dbReference type="NCBI Taxonomy" id="5288"/>
    <lineage>
        <taxon>Eukaryota</taxon>
        <taxon>Fungi</taxon>
        <taxon>Dikarya</taxon>
        <taxon>Basidiomycota</taxon>
        <taxon>Pucciniomycotina</taxon>
        <taxon>Microbotryomycetes</taxon>
        <taxon>Sporidiobolales</taxon>
        <taxon>Sporidiobolaceae</taxon>
        <taxon>Rhodotorula</taxon>
    </lineage>
</organism>
<dbReference type="STRING" id="5288.A0A5C5G2X4"/>
<feature type="region of interest" description="Disordered" evidence="1">
    <location>
        <begin position="614"/>
        <end position="641"/>
    </location>
</feature>